<organism evidence="6 7">
    <name type="scientific">Eiseniibacteriota bacterium</name>
    <dbReference type="NCBI Taxonomy" id="2212470"/>
    <lineage>
        <taxon>Bacteria</taxon>
        <taxon>Candidatus Eiseniibacteriota</taxon>
    </lineage>
</organism>
<dbReference type="Proteomes" id="UP000547674">
    <property type="component" value="Unassembled WGS sequence"/>
</dbReference>
<dbReference type="Pfam" id="PF00551">
    <property type="entry name" value="Formyl_trans_N"/>
    <property type="match status" value="1"/>
</dbReference>
<comment type="catalytic activity">
    <reaction evidence="3">
        <text>(6R)-10-formyltetrahydrofolate + H2O = (6S)-5,6,7,8-tetrahydrofolate + formate + H(+)</text>
        <dbReference type="Rhea" id="RHEA:19833"/>
        <dbReference type="ChEBI" id="CHEBI:15377"/>
        <dbReference type="ChEBI" id="CHEBI:15378"/>
        <dbReference type="ChEBI" id="CHEBI:15740"/>
        <dbReference type="ChEBI" id="CHEBI:57453"/>
        <dbReference type="ChEBI" id="CHEBI:195366"/>
        <dbReference type="EC" id="3.5.1.10"/>
    </reaction>
</comment>
<dbReference type="UniPathway" id="UPA00074">
    <property type="reaction ID" value="UER00170"/>
</dbReference>
<dbReference type="PANTHER" id="PTHR42706:SF1">
    <property type="entry name" value="FORMYLTETRAHYDROFOLATE DEFORMYLASE 2, MITOCHONDRIAL"/>
    <property type="match status" value="1"/>
</dbReference>
<dbReference type="InterPro" id="IPR041729">
    <property type="entry name" value="Formyl-FH4-Hydrolase_C"/>
</dbReference>
<dbReference type="Gene3D" id="3.30.70.260">
    <property type="match status" value="1"/>
</dbReference>
<dbReference type="EC" id="3.5.1.10" evidence="3 4"/>
<dbReference type="SUPFAM" id="SSF53328">
    <property type="entry name" value="Formyltransferase"/>
    <property type="match status" value="1"/>
</dbReference>
<name>A0A7Y2EC20_UNCEI</name>
<dbReference type="GO" id="GO:0006730">
    <property type="term" value="P:one-carbon metabolic process"/>
    <property type="evidence" value="ECO:0007669"/>
    <property type="project" value="UniProtKB-KW"/>
</dbReference>
<dbReference type="PROSITE" id="PS51257">
    <property type="entry name" value="PROKAR_LIPOPROTEIN"/>
    <property type="match status" value="1"/>
</dbReference>
<evidence type="ECO:0000256" key="2">
    <source>
        <dbReference type="ARBA" id="ARBA00022801"/>
    </source>
</evidence>
<dbReference type="AlphaFoldDB" id="A0A7Y2EC20"/>
<accession>A0A7Y2EC20</accession>
<keyword evidence="3" id="KW-0658">Purine biosynthesis</keyword>
<dbReference type="PIRSF" id="PIRSF036480">
    <property type="entry name" value="FormyFH4_hydr"/>
    <property type="match status" value="1"/>
</dbReference>
<dbReference type="SUPFAM" id="SSF55021">
    <property type="entry name" value="ACT-like"/>
    <property type="match status" value="1"/>
</dbReference>
<dbReference type="NCBIfam" id="TIGR00655">
    <property type="entry name" value="PurU"/>
    <property type="match status" value="1"/>
</dbReference>
<proteinExistence type="inferred from homology"/>
<keyword evidence="2 3" id="KW-0378">Hydrolase</keyword>
<dbReference type="CDD" id="cd08648">
    <property type="entry name" value="FMT_core_Formyl-FH4-Hydrolase_C"/>
    <property type="match status" value="1"/>
</dbReference>
<evidence type="ECO:0000259" key="5">
    <source>
        <dbReference type="PROSITE" id="PS51671"/>
    </source>
</evidence>
<feature type="active site" evidence="3">
    <location>
        <position position="234"/>
    </location>
</feature>
<evidence type="ECO:0000256" key="4">
    <source>
        <dbReference type="NCBIfam" id="TIGR00655"/>
    </source>
</evidence>
<keyword evidence="1 3" id="KW-0554">One-carbon metabolism</keyword>
<feature type="domain" description="ACT" evidence="5">
    <location>
        <begin position="10"/>
        <end position="90"/>
    </location>
</feature>
<evidence type="ECO:0000256" key="3">
    <source>
        <dbReference type="HAMAP-Rule" id="MF_01927"/>
    </source>
</evidence>
<dbReference type="PRINTS" id="PR01575">
    <property type="entry name" value="FFH4HYDRLASE"/>
</dbReference>
<comment type="function">
    <text evidence="3">Catalyzes the hydrolysis of 10-formyltetrahydrofolate (formyl-FH4) to formate and tetrahydrofolate (FH4).</text>
</comment>
<comment type="caution">
    <text evidence="6">The sequence shown here is derived from an EMBL/GenBank/DDBJ whole genome shotgun (WGS) entry which is preliminary data.</text>
</comment>
<dbReference type="Gene3D" id="3.40.50.170">
    <property type="entry name" value="Formyl transferase, N-terminal domain"/>
    <property type="match status" value="1"/>
</dbReference>
<reference evidence="6 7" key="1">
    <citation type="submission" date="2020-03" db="EMBL/GenBank/DDBJ databases">
        <title>Metabolic flexibility allows generalist bacteria to become dominant in a frequently disturbed ecosystem.</title>
        <authorList>
            <person name="Chen Y.-J."/>
            <person name="Leung P.M."/>
            <person name="Bay S.K."/>
            <person name="Hugenholtz P."/>
            <person name="Kessler A.J."/>
            <person name="Shelley G."/>
            <person name="Waite D.W."/>
            <person name="Cook P.L."/>
            <person name="Greening C."/>
        </authorList>
    </citation>
    <scope>NUCLEOTIDE SEQUENCE [LARGE SCALE GENOMIC DNA]</scope>
    <source>
        <strain evidence="6">SS_bin_28</strain>
    </source>
</reference>
<gene>
    <name evidence="3 6" type="primary">purU</name>
    <name evidence="6" type="ORF">HKN21_01505</name>
</gene>
<dbReference type="GO" id="GO:0008864">
    <property type="term" value="F:formyltetrahydrofolate deformylase activity"/>
    <property type="evidence" value="ECO:0007669"/>
    <property type="project" value="UniProtKB-UniRule"/>
</dbReference>
<comment type="similarity">
    <text evidence="3">Belongs to the PurU family.</text>
</comment>
<dbReference type="NCBIfam" id="NF004684">
    <property type="entry name" value="PRK06027.1"/>
    <property type="match status" value="1"/>
</dbReference>
<dbReference type="InterPro" id="IPR036477">
    <property type="entry name" value="Formyl_transf_N_sf"/>
</dbReference>
<dbReference type="InterPro" id="IPR045865">
    <property type="entry name" value="ACT-like_dom_sf"/>
</dbReference>
<comment type="pathway">
    <text evidence="3">Purine metabolism; IMP biosynthesis via de novo pathway; formate from 10-formyl-5,6,7,8-tetrahydrofolate: step 1/1.</text>
</comment>
<dbReference type="EMBL" id="JABDJR010000052">
    <property type="protein sequence ID" value="NNF05413.1"/>
    <property type="molecule type" value="Genomic_DNA"/>
</dbReference>
<dbReference type="Pfam" id="PF01842">
    <property type="entry name" value="ACT"/>
    <property type="match status" value="1"/>
</dbReference>
<dbReference type="CDD" id="cd04875">
    <property type="entry name" value="ACT_F4HF-DF"/>
    <property type="match status" value="1"/>
</dbReference>
<sequence length="290" mass="32748">MAAKEKREFRLLATCEDAVGIVAAVTGCLAEHGGSIVEANQFSDPDTNTFFMRYVIDAESLPFDGAGLEKALQPVTDRFTMNCRIADTAQPHRVLILVSKTSHCLNDLLYRWRTKDMDFEVIGVVSNHDDHRDEVERRGIPYHHIPMPKDPQAKEEGFVETARLIDELNPQTIVLARFMQILPGWMCSRYPGRIINIHHSFLPAFAGARPYHQASERGVKLTGATCHYVTSDLDAGPIIEQDVVRISHHDSLQDIVRLGKDVEKTVLSRGLRYHLEDRVLVHGNKTVVFR</sequence>
<evidence type="ECO:0000313" key="6">
    <source>
        <dbReference type="EMBL" id="NNF05413.1"/>
    </source>
</evidence>
<dbReference type="GO" id="GO:0006189">
    <property type="term" value="P:'de novo' IMP biosynthetic process"/>
    <property type="evidence" value="ECO:0007669"/>
    <property type="project" value="UniProtKB-UniRule"/>
</dbReference>
<evidence type="ECO:0000256" key="1">
    <source>
        <dbReference type="ARBA" id="ARBA00022563"/>
    </source>
</evidence>
<dbReference type="PROSITE" id="PS51671">
    <property type="entry name" value="ACT"/>
    <property type="match status" value="1"/>
</dbReference>
<dbReference type="InterPro" id="IPR002912">
    <property type="entry name" value="ACT_dom"/>
</dbReference>
<dbReference type="InterPro" id="IPR004810">
    <property type="entry name" value="PurU"/>
</dbReference>
<dbReference type="InterPro" id="IPR002376">
    <property type="entry name" value="Formyl_transf_N"/>
</dbReference>
<dbReference type="HAMAP" id="MF_01927">
    <property type="entry name" value="PurU"/>
    <property type="match status" value="1"/>
</dbReference>
<dbReference type="InterPro" id="IPR044074">
    <property type="entry name" value="PurU_ACT"/>
</dbReference>
<evidence type="ECO:0000313" key="7">
    <source>
        <dbReference type="Proteomes" id="UP000547674"/>
    </source>
</evidence>
<protein>
    <recommendedName>
        <fullName evidence="3 4">Formyltetrahydrofolate deformylase</fullName>
        <ecNumber evidence="3 4">3.5.1.10</ecNumber>
    </recommendedName>
    <alternativeName>
        <fullName evidence="3">Formyl-FH(4) hydrolase</fullName>
    </alternativeName>
</protein>
<dbReference type="PANTHER" id="PTHR42706">
    <property type="entry name" value="FORMYLTETRAHYDROFOLATE DEFORMYLASE"/>
    <property type="match status" value="1"/>
</dbReference>